<reference evidence="1 2" key="1">
    <citation type="submission" date="2018-08" db="EMBL/GenBank/DDBJ databases">
        <title>Recombination of ecologically and evolutionarily significant loci maintains genetic cohesion in the Pseudomonas syringae species complex.</title>
        <authorList>
            <person name="Dillon M."/>
            <person name="Thakur S."/>
            <person name="Almeida R.N.D."/>
            <person name="Weir B.S."/>
            <person name="Guttman D.S."/>
        </authorList>
    </citation>
    <scope>NUCLEOTIDE SEQUENCE [LARGE SCALE GENOMIC DNA]</scope>
    <source>
        <strain evidence="1 2">ICMP 3706</strain>
    </source>
</reference>
<gene>
    <name evidence="1" type="ORF">ALQ30_00322</name>
</gene>
<organism evidence="1 2">
    <name type="scientific">Pseudomonas syringae pv. persicae</name>
    <dbReference type="NCBI Taxonomy" id="237306"/>
    <lineage>
        <taxon>Bacteria</taxon>
        <taxon>Pseudomonadati</taxon>
        <taxon>Pseudomonadota</taxon>
        <taxon>Gammaproteobacteria</taxon>
        <taxon>Pseudomonadales</taxon>
        <taxon>Pseudomonadaceae</taxon>
        <taxon>Pseudomonas</taxon>
    </lineage>
</organism>
<sequence length="192" mass="22495">MESDVTLQTSATPKSIANAFPPYMKLEAAHLSLAMGDTRFADHRGIEVTTDKNRVVIPYRIHHEGSEQDDRSLSRTQSIMYSCLLTRHHNGYVRQRQLERILPVSEPWVVPFVVQLTGEYVIEILDKCESHFSLLDPVLYGSFIRDNPKYFQATRDRMISYWDCYYRSLYKRKPDYVGFRLFDQLQKLASHL</sequence>
<name>A0A3M4AMJ2_9PSED</name>
<accession>A0A3M4AMJ2</accession>
<dbReference type="Proteomes" id="UP000281604">
    <property type="component" value="Unassembled WGS sequence"/>
</dbReference>
<dbReference type="EMBL" id="RBQE01000240">
    <property type="protein sequence ID" value="RMP07494.1"/>
    <property type="molecule type" value="Genomic_DNA"/>
</dbReference>
<dbReference type="AlphaFoldDB" id="A0A3M4AMJ2"/>
<evidence type="ECO:0000313" key="1">
    <source>
        <dbReference type="EMBL" id="RMP07494.1"/>
    </source>
</evidence>
<comment type="caution">
    <text evidence="1">The sequence shown here is derived from an EMBL/GenBank/DDBJ whole genome shotgun (WGS) entry which is preliminary data.</text>
</comment>
<proteinExistence type="predicted"/>
<evidence type="ECO:0000313" key="2">
    <source>
        <dbReference type="Proteomes" id="UP000281604"/>
    </source>
</evidence>
<protein>
    <submittedName>
        <fullName evidence="1">Uncharacterized protein</fullName>
    </submittedName>
</protein>